<dbReference type="EMBL" id="JAVREO010000029">
    <property type="protein sequence ID" value="MDT0270586.1"/>
    <property type="molecule type" value="Genomic_DNA"/>
</dbReference>
<evidence type="ECO:0000313" key="3">
    <source>
        <dbReference type="EMBL" id="MDT0270586.1"/>
    </source>
</evidence>
<keyword evidence="1" id="KW-0472">Membrane</keyword>
<feature type="transmembrane region" description="Helical" evidence="1">
    <location>
        <begin position="69"/>
        <end position="91"/>
    </location>
</feature>
<keyword evidence="1" id="KW-0812">Transmembrane</keyword>
<comment type="caution">
    <text evidence="3">The sequence shown here is derived from an EMBL/GenBank/DDBJ whole genome shotgun (WGS) entry which is preliminary data.</text>
</comment>
<feature type="transmembrane region" description="Helical" evidence="1">
    <location>
        <begin position="404"/>
        <end position="428"/>
    </location>
</feature>
<name>A0ABU2K010_9ACTN</name>
<dbReference type="RefSeq" id="WP_311670651.1">
    <property type="nucleotide sequence ID" value="NZ_JAVREO010000029.1"/>
</dbReference>
<organism evidence="3 4">
    <name type="scientific">Streptomyces chisholmiae</name>
    <dbReference type="NCBI Taxonomy" id="3075540"/>
    <lineage>
        <taxon>Bacteria</taxon>
        <taxon>Bacillati</taxon>
        <taxon>Actinomycetota</taxon>
        <taxon>Actinomycetes</taxon>
        <taxon>Kitasatosporales</taxon>
        <taxon>Streptomycetaceae</taxon>
        <taxon>Streptomyces</taxon>
    </lineage>
</organism>
<feature type="domain" description="Phage tail tape measure protein" evidence="2">
    <location>
        <begin position="124"/>
        <end position="326"/>
    </location>
</feature>
<keyword evidence="1" id="KW-1133">Transmembrane helix</keyword>
<evidence type="ECO:0000313" key="4">
    <source>
        <dbReference type="Proteomes" id="UP001183410"/>
    </source>
</evidence>
<evidence type="ECO:0000256" key="1">
    <source>
        <dbReference type="SAM" id="Phobius"/>
    </source>
</evidence>
<dbReference type="Pfam" id="PF10145">
    <property type="entry name" value="PhageMin_Tail"/>
    <property type="match status" value="1"/>
</dbReference>
<evidence type="ECO:0000259" key="2">
    <source>
        <dbReference type="Pfam" id="PF10145"/>
    </source>
</evidence>
<keyword evidence="4" id="KW-1185">Reference proteome</keyword>
<reference evidence="4" key="1">
    <citation type="submission" date="2023-07" db="EMBL/GenBank/DDBJ databases">
        <title>30 novel species of actinomycetes from the DSMZ collection.</title>
        <authorList>
            <person name="Nouioui I."/>
        </authorList>
    </citation>
    <scope>NUCLEOTIDE SEQUENCE [LARGE SCALE GENOMIC DNA]</scope>
    <source>
        <strain evidence="4">DSM 44915</strain>
    </source>
</reference>
<feature type="transmembrane region" description="Helical" evidence="1">
    <location>
        <begin position="440"/>
        <end position="463"/>
    </location>
</feature>
<proteinExistence type="predicted"/>
<dbReference type="InterPro" id="IPR010090">
    <property type="entry name" value="Phage_tape_meas"/>
</dbReference>
<sequence length="722" mass="73803">MATATGPQVGTAWIAITPSFRGFGSNLQRGMTDELTRAARRAGDDAGDAAGDALNGSFADRMSGFADSLSGVGALAGATLAVGLGVGMAAAMDTSAATSRLAAQLDLTADEAQRAGEIAGDVYARGFGGSMGEVAEAVGAVSSSVSSLADTTDSEMEQMTASAVALADIYQWDVADAATAAGQAIENGLAADGVEAFDLLAAAAAALPASMRGDVPLVIQEYSEQFQRLGLDGAQAFGMMSQFVQAGGRDIDQAADVIHEFARISIEETDRAAEAFEGLGLNAEDMLAAIHSGGPEAAAAMGDTLEALRGVEDPAERGALAIELFGDMAGESSDALLAMDPATASTVDGLDDVSGAAQGVTDALEGDPGQQFESQMRTLAGTLGDALMPVLSGVASFASAHPGLFQAIAVAVLVAAGAFTALSIGLWAVNTALLANPVTWIVLGIIAAIALLAAGVAAVIVYWDEIVAATRAAWDWVWDKISSIVQWIVDLWMNWSVPGIIISHWDTITSTAAAAWQWVQDIISGAWTAVRDGTSAALRGLRDLISGAWSAVRQTTSSAWGAVTGAIVGGLLRAWRAVSGVGSWFTDIGRAIVNGIASGVLAAARWLRDSVIGVAQSALNGVKSFLRIGSPSRMFADEVGQWIPAGVQVGVEAGTPELTQAIDHMVQVPDPPTVRATVATGTAATAAPTIEIVAGDRHLMAWLESTIRTQYGGDITRVGAAR</sequence>
<protein>
    <recommendedName>
        <fullName evidence="2">Phage tail tape measure protein domain-containing protein</fullName>
    </recommendedName>
</protein>
<dbReference type="Proteomes" id="UP001183410">
    <property type="component" value="Unassembled WGS sequence"/>
</dbReference>
<gene>
    <name evidence="3" type="ORF">RM844_30365</name>
</gene>
<accession>A0ABU2K010</accession>